<dbReference type="InterPro" id="IPR052313">
    <property type="entry name" value="GPIb-IX-V_Complex"/>
</dbReference>
<evidence type="ECO:0000256" key="2">
    <source>
        <dbReference type="ARBA" id="ARBA00022692"/>
    </source>
</evidence>
<dbReference type="PANTHER" id="PTHR22650:SF4">
    <property type="entry name" value="LEUCINE-RICH REPEAT AND TRANSMEMBRANE DOMAIN-CONTAINING PROTEIN 2-LIKE"/>
    <property type="match status" value="1"/>
</dbReference>
<dbReference type="Proteomes" id="UP000838412">
    <property type="component" value="Chromosome 5"/>
</dbReference>
<evidence type="ECO:0000256" key="3">
    <source>
        <dbReference type="ARBA" id="ARBA00022989"/>
    </source>
</evidence>
<evidence type="ECO:0000256" key="6">
    <source>
        <dbReference type="SAM" id="MobiDB-lite"/>
    </source>
</evidence>
<evidence type="ECO:0000256" key="1">
    <source>
        <dbReference type="ARBA" id="ARBA00004167"/>
    </source>
</evidence>
<evidence type="ECO:0000256" key="5">
    <source>
        <dbReference type="ARBA" id="ARBA00023157"/>
    </source>
</evidence>
<sequence>MVENEYQVVPPFLPPRNVADDQNGSAAAHGADSPQGVVDEEDYEVIPPSLPPRNVSGLLADNQNGSAAAHGADSPQGVMDEEEYEVIPPSLPPNNVAGDHNVSAAVHGADSPQGVMDEEEYESVKDDPQSHKYKNSHVTAAVKDTEETVEIIMDPGDYLSFVVTEKDKSQPNKFENSQMTAAAKGPQVILDENDDESVAGKDDPKSHKYANRQVIAAAEYAGTVVQAIRDENDEDSADNQPQEDNQNDPAAVHGADTSDHYQQLRNETLEQQGTYTSVLPQMTTAAKDAAAGPQVIKYENDDDSTDNKTQEDNQNDPAAVHGFTAPGTNDTDVTSATVFFRPDVQLKGTDNSMGEKLTEMLLSLLIILKVFGSTEAACSITGSTADCFNQGLTSVPQNLPTGITRLDLGVMDEEEYESVKDDPQSHKYENSHATAAVKDTETAVQVVKDSDDYLSFVTNNEKYNPQSHKYEISQMKAAAKDAAAAPQVIRHKNDNESGDNQIRADNPNHYQQLRKETLEQQHTYTSPLPHNP</sequence>
<feature type="region of interest" description="Disordered" evidence="6">
    <location>
        <begin position="225"/>
        <end position="256"/>
    </location>
</feature>
<feature type="region of interest" description="Disordered" evidence="6">
    <location>
        <begin position="1"/>
        <end position="135"/>
    </location>
</feature>
<protein>
    <submittedName>
        <fullName evidence="7">Hypp3028 protein</fullName>
    </submittedName>
</protein>
<keyword evidence="2" id="KW-0812">Transmembrane</keyword>
<accession>A0A8J9ZVW0</accession>
<evidence type="ECO:0000313" key="7">
    <source>
        <dbReference type="EMBL" id="CAH1264576.1"/>
    </source>
</evidence>
<feature type="region of interest" description="Disordered" evidence="6">
    <location>
        <begin position="298"/>
        <end position="332"/>
    </location>
</feature>
<organism evidence="7 8">
    <name type="scientific">Branchiostoma lanceolatum</name>
    <name type="common">Common lancelet</name>
    <name type="synonym">Amphioxus lanceolatum</name>
    <dbReference type="NCBI Taxonomy" id="7740"/>
    <lineage>
        <taxon>Eukaryota</taxon>
        <taxon>Metazoa</taxon>
        <taxon>Chordata</taxon>
        <taxon>Cephalochordata</taxon>
        <taxon>Leptocardii</taxon>
        <taxon>Amphioxiformes</taxon>
        <taxon>Branchiostomatidae</taxon>
        <taxon>Branchiostoma</taxon>
    </lineage>
</organism>
<evidence type="ECO:0000313" key="8">
    <source>
        <dbReference type="Proteomes" id="UP000838412"/>
    </source>
</evidence>
<name>A0A8J9ZVW0_BRALA</name>
<feature type="compositionally biased region" description="Polar residues" evidence="6">
    <location>
        <begin position="520"/>
        <end position="532"/>
    </location>
</feature>
<comment type="subcellular location">
    <subcellularLocation>
        <location evidence="1">Membrane</location>
        <topology evidence="1">Single-pass membrane protein</topology>
    </subcellularLocation>
</comment>
<reference evidence="7" key="1">
    <citation type="submission" date="2022-01" db="EMBL/GenBank/DDBJ databases">
        <authorList>
            <person name="Braso-Vives M."/>
        </authorList>
    </citation>
    <scope>NUCLEOTIDE SEQUENCE</scope>
</reference>
<dbReference type="AlphaFoldDB" id="A0A8J9ZVW0"/>
<feature type="compositionally biased region" description="Polar residues" evidence="6">
    <location>
        <begin position="238"/>
        <end position="248"/>
    </location>
</feature>
<dbReference type="PANTHER" id="PTHR22650">
    <property type="entry name" value="GLYCOPROTEIN IB BETA"/>
    <property type="match status" value="1"/>
</dbReference>
<feature type="region of interest" description="Disordered" evidence="6">
    <location>
        <begin position="480"/>
        <end position="532"/>
    </location>
</feature>
<keyword evidence="8" id="KW-1185">Reference proteome</keyword>
<keyword evidence="3" id="KW-1133">Transmembrane helix</keyword>
<keyword evidence="5" id="KW-1015">Disulfide bond</keyword>
<keyword evidence="4" id="KW-0472">Membrane</keyword>
<dbReference type="EMBL" id="OV696690">
    <property type="protein sequence ID" value="CAH1264576.1"/>
    <property type="molecule type" value="Genomic_DNA"/>
</dbReference>
<proteinExistence type="predicted"/>
<evidence type="ECO:0000256" key="4">
    <source>
        <dbReference type="ARBA" id="ARBA00023136"/>
    </source>
</evidence>
<feature type="region of interest" description="Disordered" evidence="6">
    <location>
        <begin position="169"/>
        <end position="212"/>
    </location>
</feature>
<feature type="compositionally biased region" description="Polar residues" evidence="6">
    <location>
        <begin position="171"/>
        <end position="180"/>
    </location>
</feature>
<gene>
    <name evidence="7" type="primary">Hypp3028</name>
    <name evidence="7" type="ORF">BLAG_LOCUS18904</name>
</gene>